<dbReference type="Proteomes" id="UP001501565">
    <property type="component" value="Unassembled WGS sequence"/>
</dbReference>
<gene>
    <name evidence="2" type="ORF">GCM10022277_06700</name>
</gene>
<accession>A0ABP7M8G8</accession>
<keyword evidence="3" id="KW-1185">Reference proteome</keyword>
<evidence type="ECO:0000313" key="2">
    <source>
        <dbReference type="EMBL" id="GAA3914881.1"/>
    </source>
</evidence>
<feature type="coiled-coil region" evidence="1">
    <location>
        <begin position="43"/>
        <end position="70"/>
    </location>
</feature>
<reference evidence="3" key="1">
    <citation type="journal article" date="2019" name="Int. J. Syst. Evol. Microbiol.">
        <title>The Global Catalogue of Microorganisms (GCM) 10K type strain sequencing project: providing services to taxonomists for standard genome sequencing and annotation.</title>
        <authorList>
            <consortium name="The Broad Institute Genomics Platform"/>
            <consortium name="The Broad Institute Genome Sequencing Center for Infectious Disease"/>
            <person name="Wu L."/>
            <person name="Ma J."/>
        </authorList>
    </citation>
    <scope>NUCLEOTIDE SEQUENCE [LARGE SCALE GENOMIC DNA]</scope>
    <source>
        <strain evidence="3">JCM 17551</strain>
    </source>
</reference>
<organism evidence="2 3">
    <name type="scientific">Litoribacillus peritrichatus</name>
    <dbReference type="NCBI Taxonomy" id="718191"/>
    <lineage>
        <taxon>Bacteria</taxon>
        <taxon>Pseudomonadati</taxon>
        <taxon>Pseudomonadota</taxon>
        <taxon>Gammaproteobacteria</taxon>
        <taxon>Oceanospirillales</taxon>
        <taxon>Oceanospirillaceae</taxon>
        <taxon>Litoribacillus</taxon>
    </lineage>
</organism>
<evidence type="ECO:0000313" key="3">
    <source>
        <dbReference type="Proteomes" id="UP001501565"/>
    </source>
</evidence>
<proteinExistence type="predicted"/>
<evidence type="ECO:0000256" key="1">
    <source>
        <dbReference type="SAM" id="Coils"/>
    </source>
</evidence>
<dbReference type="EMBL" id="BAABBN010000004">
    <property type="protein sequence ID" value="GAA3914881.1"/>
    <property type="molecule type" value="Genomic_DNA"/>
</dbReference>
<name>A0ABP7M8G8_9GAMM</name>
<comment type="caution">
    <text evidence="2">The sequence shown here is derived from an EMBL/GenBank/DDBJ whole genome shotgun (WGS) entry which is preliminary data.</text>
</comment>
<sequence>MNRSSSIDYLISVKRAGLVAKENLNSNQTTKNSDYEEELKCIVNFSKSQLRKKENEINQLKKRYKELLTINNRTSSYKKQHCNKEKGTLSGQEAQDWMNCYKKTNREKNNSSNEFKKLKKLFSSDL</sequence>
<keyword evidence="1" id="KW-0175">Coiled coil</keyword>
<protein>
    <submittedName>
        <fullName evidence="2">Uncharacterized protein</fullName>
    </submittedName>
</protein>